<comment type="caution">
    <text evidence="1">The sequence shown here is derived from an EMBL/GenBank/DDBJ whole genome shotgun (WGS) entry which is preliminary data.</text>
</comment>
<accession>A0A016VNF4</accession>
<keyword evidence="2" id="KW-1185">Reference proteome</keyword>
<dbReference type="Proteomes" id="UP000024635">
    <property type="component" value="Unassembled WGS sequence"/>
</dbReference>
<dbReference type="EMBL" id="JARK01001342">
    <property type="protein sequence ID" value="EYC29094.1"/>
    <property type="molecule type" value="Genomic_DNA"/>
</dbReference>
<gene>
    <name evidence="1" type="primary">Acey_s0006.g2783</name>
    <name evidence="1" type="ORF">Y032_0006g2783</name>
</gene>
<sequence>MKFFKLQRDDPTSRIYALLILKSTFFFVSARIVEHFESAMDDDHIKNFVTEVQEIRSVLLAAKEDLDEEGISSQERERSIKLADFIMKKVDNASTRVRDIFHKTFDYDKDELSAKEEEALTIELEKLYKSLVSADRKEMQVLHDQFKLIYFRNSVEIHNHTWDDMLRIVMCCIVFVSVWSTAEATAPKASPGWF</sequence>
<proteinExistence type="predicted"/>
<dbReference type="AlphaFoldDB" id="A0A016VNF4"/>
<name>A0A016VNF4_9BILA</name>
<dbReference type="OrthoDB" id="10494681at2759"/>
<organism evidence="1 2">
    <name type="scientific">Ancylostoma ceylanicum</name>
    <dbReference type="NCBI Taxonomy" id="53326"/>
    <lineage>
        <taxon>Eukaryota</taxon>
        <taxon>Metazoa</taxon>
        <taxon>Ecdysozoa</taxon>
        <taxon>Nematoda</taxon>
        <taxon>Chromadorea</taxon>
        <taxon>Rhabditida</taxon>
        <taxon>Rhabditina</taxon>
        <taxon>Rhabditomorpha</taxon>
        <taxon>Strongyloidea</taxon>
        <taxon>Ancylostomatidae</taxon>
        <taxon>Ancylostomatinae</taxon>
        <taxon>Ancylostoma</taxon>
    </lineage>
</organism>
<evidence type="ECO:0000313" key="1">
    <source>
        <dbReference type="EMBL" id="EYC29094.1"/>
    </source>
</evidence>
<evidence type="ECO:0000313" key="2">
    <source>
        <dbReference type="Proteomes" id="UP000024635"/>
    </source>
</evidence>
<reference evidence="2" key="1">
    <citation type="journal article" date="2015" name="Nat. Genet.">
        <title>The genome and transcriptome of the zoonotic hookworm Ancylostoma ceylanicum identify infection-specific gene families.</title>
        <authorList>
            <person name="Schwarz E.M."/>
            <person name="Hu Y."/>
            <person name="Antoshechkin I."/>
            <person name="Miller M.M."/>
            <person name="Sternberg P.W."/>
            <person name="Aroian R.V."/>
        </authorList>
    </citation>
    <scope>NUCLEOTIDE SEQUENCE</scope>
    <source>
        <strain evidence="2">HY135</strain>
    </source>
</reference>
<protein>
    <submittedName>
        <fullName evidence="1">Uncharacterized protein</fullName>
    </submittedName>
</protein>